<accession>A0A4U8W910</accession>
<dbReference type="PANTHER" id="PTHR24304:SF2">
    <property type="entry name" value="24-HYDROXYCHOLESTEROL 7-ALPHA-HYDROXYLASE"/>
    <property type="match status" value="1"/>
</dbReference>
<keyword evidence="3" id="KW-0479">Metal-binding</keyword>
<evidence type="ECO:0000313" key="6">
    <source>
        <dbReference type="Proteomes" id="UP000290439"/>
    </source>
</evidence>
<gene>
    <name evidence="5" type="ORF">NCTC10797_05032</name>
</gene>
<dbReference type="InterPro" id="IPR002403">
    <property type="entry name" value="Cyt_P450_E_grp-IV"/>
</dbReference>
<dbReference type="Pfam" id="PF00067">
    <property type="entry name" value="p450"/>
    <property type="match status" value="1"/>
</dbReference>
<evidence type="ECO:0000256" key="1">
    <source>
        <dbReference type="ARBA" id="ARBA00010617"/>
    </source>
</evidence>
<sequence length="474" mass="52546">MNIRHNRGPLRRAALAAGVGAGLLMWRGWRGHCRPPQVPRGFRAAPVVRVGADAIPIIGVVSRLRNVSTRPVQMVHEAAQAHGSVFTLRIPTRFDLTYLTDRAAYEQVLALPAEHAMMGPVFGNVPTVGFWFPRQHSDHDSLQDLALTGKRIMAAMLAPHRVAALAPLTESVMAAHIEKWGHTVDLAEAFPRAIYEISGRYFAGEEFWDRYGAAVTPLLRAIADGIEVPRATLAVTPWRWMMREYHATKRLATILQEAAELMPDSRLFQAIRDAGVATGDIAWMAMYVLWNAVTYPGSYGLWTLLDVVSRPQVYRKAMSTDDPVTYLSWCLWETIRLNPVSSLVRALSEPFTYEQDGVSYYLPAGTIVGVAPSLLNRDPDVWRDPGRYLPERFADRNNPRRALFGSGPFGCVAGEFSRQLVAEVCRKILESAEIRLVEGLPERRCRVHLAYPSGPVPVARTPIPAPLASTGIGA</sequence>
<name>A0A4U8W910_9NOCA</name>
<dbReference type="Proteomes" id="UP000290439">
    <property type="component" value="Chromosome"/>
</dbReference>
<dbReference type="InterPro" id="IPR050529">
    <property type="entry name" value="CYP450_sterol_14alpha_dmase"/>
</dbReference>
<dbReference type="CDD" id="cd00302">
    <property type="entry name" value="cytochrome_P450"/>
    <property type="match status" value="1"/>
</dbReference>
<dbReference type="GO" id="GO:0005506">
    <property type="term" value="F:iron ion binding"/>
    <property type="evidence" value="ECO:0007669"/>
    <property type="project" value="InterPro"/>
</dbReference>
<evidence type="ECO:0000256" key="4">
    <source>
        <dbReference type="ARBA" id="ARBA00023004"/>
    </source>
</evidence>
<dbReference type="InterPro" id="IPR001128">
    <property type="entry name" value="Cyt_P450"/>
</dbReference>
<comment type="similarity">
    <text evidence="1">Belongs to the cytochrome P450 family.</text>
</comment>
<dbReference type="EMBL" id="LR215973">
    <property type="protein sequence ID" value="VFB01215.1"/>
    <property type="molecule type" value="Genomic_DNA"/>
</dbReference>
<dbReference type="InterPro" id="IPR036396">
    <property type="entry name" value="Cyt_P450_sf"/>
</dbReference>
<dbReference type="RefSeq" id="WP_130918797.1">
    <property type="nucleotide sequence ID" value="NZ_LR215973.1"/>
</dbReference>
<evidence type="ECO:0000313" key="5">
    <source>
        <dbReference type="EMBL" id="VFB01215.1"/>
    </source>
</evidence>
<dbReference type="AlphaFoldDB" id="A0A4U8W910"/>
<dbReference type="Gene3D" id="1.10.630.10">
    <property type="entry name" value="Cytochrome P450"/>
    <property type="match status" value="1"/>
</dbReference>
<dbReference type="SUPFAM" id="SSF48264">
    <property type="entry name" value="Cytochrome P450"/>
    <property type="match status" value="1"/>
</dbReference>
<evidence type="ECO:0000256" key="3">
    <source>
        <dbReference type="ARBA" id="ARBA00022723"/>
    </source>
</evidence>
<protein>
    <submittedName>
        <fullName evidence="5">Cytochrome P450</fullName>
    </submittedName>
</protein>
<keyword evidence="2" id="KW-0349">Heme</keyword>
<evidence type="ECO:0000256" key="2">
    <source>
        <dbReference type="ARBA" id="ARBA00022617"/>
    </source>
</evidence>
<dbReference type="GO" id="GO:0004497">
    <property type="term" value="F:monooxygenase activity"/>
    <property type="evidence" value="ECO:0007669"/>
    <property type="project" value="InterPro"/>
</dbReference>
<dbReference type="PANTHER" id="PTHR24304">
    <property type="entry name" value="CYTOCHROME P450 FAMILY 7"/>
    <property type="match status" value="1"/>
</dbReference>
<proteinExistence type="inferred from homology"/>
<reference evidence="5 6" key="1">
    <citation type="submission" date="2019-02" db="EMBL/GenBank/DDBJ databases">
        <authorList>
            <consortium name="Pathogen Informatics"/>
        </authorList>
    </citation>
    <scope>NUCLEOTIDE SEQUENCE [LARGE SCALE GENOMIC DNA]</scope>
    <source>
        <strain evidence="5 6">3012STDY6756504</strain>
    </source>
</reference>
<dbReference type="GO" id="GO:0020037">
    <property type="term" value="F:heme binding"/>
    <property type="evidence" value="ECO:0007669"/>
    <property type="project" value="InterPro"/>
</dbReference>
<dbReference type="PRINTS" id="PR00465">
    <property type="entry name" value="EP450IV"/>
</dbReference>
<keyword evidence="4" id="KW-0408">Iron</keyword>
<organism evidence="5 6">
    <name type="scientific">Nocardia cyriacigeorgica</name>
    <dbReference type="NCBI Taxonomy" id="135487"/>
    <lineage>
        <taxon>Bacteria</taxon>
        <taxon>Bacillati</taxon>
        <taxon>Actinomycetota</taxon>
        <taxon>Actinomycetes</taxon>
        <taxon>Mycobacteriales</taxon>
        <taxon>Nocardiaceae</taxon>
        <taxon>Nocardia</taxon>
    </lineage>
</organism>
<dbReference type="GO" id="GO:0016705">
    <property type="term" value="F:oxidoreductase activity, acting on paired donors, with incorporation or reduction of molecular oxygen"/>
    <property type="evidence" value="ECO:0007669"/>
    <property type="project" value="InterPro"/>
</dbReference>